<feature type="coiled-coil region" evidence="1">
    <location>
        <begin position="5"/>
        <end position="35"/>
    </location>
</feature>
<feature type="region of interest" description="Disordered" evidence="2">
    <location>
        <begin position="87"/>
        <end position="167"/>
    </location>
</feature>
<accession>A0A839DUF9</accession>
<evidence type="ECO:0000256" key="1">
    <source>
        <dbReference type="SAM" id="Coils"/>
    </source>
</evidence>
<dbReference type="GO" id="GO:0003677">
    <property type="term" value="F:DNA binding"/>
    <property type="evidence" value="ECO:0007669"/>
    <property type="project" value="UniProtKB-KW"/>
</dbReference>
<dbReference type="InterPro" id="IPR036894">
    <property type="entry name" value="YbaB-like_sf"/>
</dbReference>
<evidence type="ECO:0000313" key="3">
    <source>
        <dbReference type="EMBL" id="MBA8825124.1"/>
    </source>
</evidence>
<dbReference type="AlphaFoldDB" id="A0A839DUF9"/>
<dbReference type="EMBL" id="JACGWZ010000003">
    <property type="protein sequence ID" value="MBA8825124.1"/>
    <property type="molecule type" value="Genomic_DNA"/>
</dbReference>
<dbReference type="RefSeq" id="WP_328796069.1">
    <property type="nucleotide sequence ID" value="NZ_JACGWZ010000003.1"/>
</dbReference>
<keyword evidence="4" id="KW-1185">Reference proteome</keyword>
<reference evidence="3 4" key="1">
    <citation type="submission" date="2020-07" db="EMBL/GenBank/DDBJ databases">
        <title>Sequencing the genomes of 1000 actinobacteria strains.</title>
        <authorList>
            <person name="Klenk H.-P."/>
        </authorList>
    </citation>
    <scope>NUCLEOTIDE SEQUENCE [LARGE SCALE GENOMIC DNA]</scope>
    <source>
        <strain evidence="3 4">DSM 45975</strain>
    </source>
</reference>
<evidence type="ECO:0000313" key="4">
    <source>
        <dbReference type="Proteomes" id="UP000569329"/>
    </source>
</evidence>
<dbReference type="Pfam" id="PF02575">
    <property type="entry name" value="YbaB_DNA_bd"/>
    <property type="match status" value="1"/>
</dbReference>
<proteinExistence type="predicted"/>
<dbReference type="Gene3D" id="3.30.1310.10">
    <property type="entry name" value="Nucleoid-associated protein YbaB-like domain"/>
    <property type="match status" value="1"/>
</dbReference>
<sequence>MPDPNERIQQMMQRFEQQAAEAAQVKDKMSELRGEARSQDGAVAVTVAPSGAVLDLQLSAGAMRQSHGALQQSIIGTIREATQRAAQQMDETVQPILGDRAEQFKEAFRAHGAEPVMPDSSEGSESGSAGSQSQSGPDSGDTARPNSRRPSWEDEDDDFGNNDSYLR</sequence>
<keyword evidence="3" id="KW-0238">DNA-binding</keyword>
<protein>
    <submittedName>
        <fullName evidence="3">DNA-binding protein YbaB</fullName>
    </submittedName>
</protein>
<dbReference type="SUPFAM" id="SSF82607">
    <property type="entry name" value="YbaB-like"/>
    <property type="match status" value="1"/>
</dbReference>
<keyword evidence="1" id="KW-0175">Coiled coil</keyword>
<feature type="compositionally biased region" description="Low complexity" evidence="2">
    <location>
        <begin position="118"/>
        <end position="140"/>
    </location>
</feature>
<evidence type="ECO:0000256" key="2">
    <source>
        <dbReference type="SAM" id="MobiDB-lite"/>
    </source>
</evidence>
<comment type="caution">
    <text evidence="3">The sequence shown here is derived from an EMBL/GenBank/DDBJ whole genome shotgun (WGS) entry which is preliminary data.</text>
</comment>
<dbReference type="InterPro" id="IPR004401">
    <property type="entry name" value="YbaB/EbfC"/>
</dbReference>
<name>A0A839DUF9_9PSEU</name>
<feature type="compositionally biased region" description="Basic and acidic residues" evidence="2">
    <location>
        <begin position="99"/>
        <end position="112"/>
    </location>
</feature>
<gene>
    <name evidence="3" type="ORF">FHX42_002475</name>
</gene>
<dbReference type="Proteomes" id="UP000569329">
    <property type="component" value="Unassembled WGS sequence"/>
</dbReference>
<organism evidence="3 4">
    <name type="scientific">Halosaccharopolyspora lacisalsi</name>
    <dbReference type="NCBI Taxonomy" id="1000566"/>
    <lineage>
        <taxon>Bacteria</taxon>
        <taxon>Bacillati</taxon>
        <taxon>Actinomycetota</taxon>
        <taxon>Actinomycetes</taxon>
        <taxon>Pseudonocardiales</taxon>
        <taxon>Pseudonocardiaceae</taxon>
        <taxon>Halosaccharopolyspora</taxon>
    </lineage>
</organism>